<keyword evidence="1 4" id="KW-0378">Hydrolase</keyword>
<protein>
    <submittedName>
        <fullName evidence="4">Nucleoside hydrolase</fullName>
    </submittedName>
</protein>
<dbReference type="EMBL" id="DXBC01000038">
    <property type="protein sequence ID" value="HIZ78600.1"/>
    <property type="molecule type" value="Genomic_DNA"/>
</dbReference>
<proteinExistence type="predicted"/>
<dbReference type="Pfam" id="PF01156">
    <property type="entry name" value="IU_nuc_hydro"/>
    <property type="match status" value="1"/>
</dbReference>
<dbReference type="InterPro" id="IPR036452">
    <property type="entry name" value="Ribo_hydro-like"/>
</dbReference>
<reference evidence="4" key="2">
    <citation type="submission" date="2021-04" db="EMBL/GenBank/DDBJ databases">
        <authorList>
            <person name="Gilroy R."/>
        </authorList>
    </citation>
    <scope>NUCLEOTIDE SEQUENCE</scope>
    <source>
        <strain evidence="4">ChiBcec1-1093</strain>
    </source>
</reference>
<dbReference type="InterPro" id="IPR015910">
    <property type="entry name" value="I/U_nuclsd_hydro_CS"/>
</dbReference>
<feature type="domain" description="Inosine/uridine-preferring nucleoside hydrolase" evidence="3">
    <location>
        <begin position="4"/>
        <end position="309"/>
    </location>
</feature>
<name>A0A9D2GGB1_9FIRM</name>
<dbReference type="InterPro" id="IPR052775">
    <property type="entry name" value="IUN_hydrolase"/>
</dbReference>
<keyword evidence="2" id="KW-0326">Glycosidase</keyword>
<accession>A0A9D2GGB1</accession>
<reference evidence="4" key="1">
    <citation type="journal article" date="2021" name="PeerJ">
        <title>Extensive microbial diversity within the chicken gut microbiome revealed by metagenomics and culture.</title>
        <authorList>
            <person name="Gilroy R."/>
            <person name="Ravi A."/>
            <person name="Getino M."/>
            <person name="Pursley I."/>
            <person name="Horton D.L."/>
            <person name="Alikhan N.F."/>
            <person name="Baker D."/>
            <person name="Gharbi K."/>
            <person name="Hall N."/>
            <person name="Watson M."/>
            <person name="Adriaenssens E.M."/>
            <person name="Foster-Nyarko E."/>
            <person name="Jarju S."/>
            <person name="Secka A."/>
            <person name="Antonio M."/>
            <person name="Oren A."/>
            <person name="Chaudhuri R.R."/>
            <person name="La Ragione R."/>
            <person name="Hildebrand F."/>
            <person name="Pallen M.J."/>
        </authorList>
    </citation>
    <scope>NUCLEOTIDE SEQUENCE</scope>
    <source>
        <strain evidence="4">ChiBcec1-1093</strain>
    </source>
</reference>
<gene>
    <name evidence="4" type="ORF">IAA17_02250</name>
</gene>
<dbReference type="PANTHER" id="PTHR46190:SF1">
    <property type="entry name" value="SI:CH211-201H21.5"/>
    <property type="match status" value="1"/>
</dbReference>
<evidence type="ECO:0000259" key="3">
    <source>
        <dbReference type="Pfam" id="PF01156"/>
    </source>
</evidence>
<sequence length="323" mass="35475">MRKIIIDTDTGSDDAVAILMALRDPSVQVLAVTTVCGNVNMEQATVNAFRSIDAAQTYVPPVHKGAYRPLMRDAVTAENVHGRDGMGDIGLPVPDMLPEKEHAVEAILRLVRENPGEVEIVTLGPATNLALAIMKDPEAMKLVKHIYSMGSGGYGMGNVTSVAEFNVFVDAEAYKVMVEFAVPKTLVGIDICWLPGAFFEEEEIEAIRSEGPVSKFAMDCNEALIEYSRRVRGRRKLDLPDPYAMGVALWPEIVTEAHDCYCYVCTDQTPAYGQVIVDHHKFQAVDKSKLPRHAPNARVIKSVDTSLFKQRLRAALKTETVTG</sequence>
<dbReference type="Gene3D" id="3.90.245.10">
    <property type="entry name" value="Ribonucleoside hydrolase-like"/>
    <property type="match status" value="1"/>
</dbReference>
<dbReference type="InterPro" id="IPR001910">
    <property type="entry name" value="Inosine/uridine_hydrolase_dom"/>
</dbReference>
<comment type="caution">
    <text evidence="4">The sequence shown here is derived from an EMBL/GenBank/DDBJ whole genome shotgun (WGS) entry which is preliminary data.</text>
</comment>
<organism evidence="4 5">
    <name type="scientific">Candidatus Lachnoclostridium stercorigallinarum</name>
    <dbReference type="NCBI Taxonomy" id="2838634"/>
    <lineage>
        <taxon>Bacteria</taxon>
        <taxon>Bacillati</taxon>
        <taxon>Bacillota</taxon>
        <taxon>Clostridia</taxon>
        <taxon>Lachnospirales</taxon>
        <taxon>Lachnospiraceae</taxon>
    </lineage>
</organism>
<evidence type="ECO:0000256" key="2">
    <source>
        <dbReference type="ARBA" id="ARBA00023295"/>
    </source>
</evidence>
<evidence type="ECO:0000256" key="1">
    <source>
        <dbReference type="ARBA" id="ARBA00022801"/>
    </source>
</evidence>
<dbReference type="PROSITE" id="PS01247">
    <property type="entry name" value="IUNH"/>
    <property type="match status" value="1"/>
</dbReference>
<evidence type="ECO:0000313" key="4">
    <source>
        <dbReference type="EMBL" id="HIZ78600.1"/>
    </source>
</evidence>
<dbReference type="Proteomes" id="UP000824101">
    <property type="component" value="Unassembled WGS sequence"/>
</dbReference>
<dbReference type="SUPFAM" id="SSF53590">
    <property type="entry name" value="Nucleoside hydrolase"/>
    <property type="match status" value="1"/>
</dbReference>
<dbReference type="GO" id="GO:0016799">
    <property type="term" value="F:hydrolase activity, hydrolyzing N-glycosyl compounds"/>
    <property type="evidence" value="ECO:0007669"/>
    <property type="project" value="InterPro"/>
</dbReference>
<dbReference type="PANTHER" id="PTHR46190">
    <property type="entry name" value="SI:CH211-201H21.5-RELATED"/>
    <property type="match status" value="1"/>
</dbReference>
<dbReference type="AlphaFoldDB" id="A0A9D2GGB1"/>
<evidence type="ECO:0000313" key="5">
    <source>
        <dbReference type="Proteomes" id="UP000824101"/>
    </source>
</evidence>